<accession>A0AAV5HSC1</accession>
<sequence>MLLRVCWKLMFLKPQERQGSHLKECFLVNQHCLRLHPNEELNKQILLKEAAMNMLNLEIHCV</sequence>
<dbReference type="EMBL" id="BPVZ01000002">
    <property type="protein sequence ID" value="GKU88484.1"/>
    <property type="molecule type" value="Genomic_DNA"/>
</dbReference>
<organism evidence="1 2">
    <name type="scientific">Rubroshorea leprosula</name>
    <dbReference type="NCBI Taxonomy" id="152421"/>
    <lineage>
        <taxon>Eukaryota</taxon>
        <taxon>Viridiplantae</taxon>
        <taxon>Streptophyta</taxon>
        <taxon>Embryophyta</taxon>
        <taxon>Tracheophyta</taxon>
        <taxon>Spermatophyta</taxon>
        <taxon>Magnoliopsida</taxon>
        <taxon>eudicotyledons</taxon>
        <taxon>Gunneridae</taxon>
        <taxon>Pentapetalae</taxon>
        <taxon>rosids</taxon>
        <taxon>malvids</taxon>
        <taxon>Malvales</taxon>
        <taxon>Dipterocarpaceae</taxon>
        <taxon>Rubroshorea</taxon>
    </lineage>
</organism>
<evidence type="ECO:0000313" key="1">
    <source>
        <dbReference type="EMBL" id="GKU88484.1"/>
    </source>
</evidence>
<dbReference type="AlphaFoldDB" id="A0AAV5HSC1"/>
<proteinExistence type="predicted"/>
<name>A0AAV5HSC1_9ROSI</name>
<keyword evidence="2" id="KW-1185">Reference proteome</keyword>
<gene>
    <name evidence="1" type="ORF">SLEP1_g2744</name>
</gene>
<reference evidence="1 2" key="1">
    <citation type="journal article" date="2021" name="Commun. Biol.">
        <title>The genome of Shorea leprosula (Dipterocarpaceae) highlights the ecological relevance of drought in aseasonal tropical rainforests.</title>
        <authorList>
            <person name="Ng K.K.S."/>
            <person name="Kobayashi M.J."/>
            <person name="Fawcett J.A."/>
            <person name="Hatakeyama M."/>
            <person name="Paape T."/>
            <person name="Ng C.H."/>
            <person name="Ang C.C."/>
            <person name="Tnah L.H."/>
            <person name="Lee C.T."/>
            <person name="Nishiyama T."/>
            <person name="Sese J."/>
            <person name="O'Brien M.J."/>
            <person name="Copetti D."/>
            <person name="Mohd Noor M.I."/>
            <person name="Ong R.C."/>
            <person name="Putra M."/>
            <person name="Sireger I.Z."/>
            <person name="Indrioko S."/>
            <person name="Kosugi Y."/>
            <person name="Izuno A."/>
            <person name="Isagi Y."/>
            <person name="Lee S.L."/>
            <person name="Shimizu K.K."/>
        </authorList>
    </citation>
    <scope>NUCLEOTIDE SEQUENCE [LARGE SCALE GENOMIC DNA]</scope>
    <source>
        <strain evidence="1">214</strain>
    </source>
</reference>
<evidence type="ECO:0000313" key="2">
    <source>
        <dbReference type="Proteomes" id="UP001054252"/>
    </source>
</evidence>
<dbReference type="Proteomes" id="UP001054252">
    <property type="component" value="Unassembled WGS sequence"/>
</dbReference>
<protein>
    <submittedName>
        <fullName evidence="1">Uncharacterized protein</fullName>
    </submittedName>
</protein>
<comment type="caution">
    <text evidence="1">The sequence shown here is derived from an EMBL/GenBank/DDBJ whole genome shotgun (WGS) entry which is preliminary data.</text>
</comment>